<evidence type="ECO:0000256" key="8">
    <source>
        <dbReference type="ARBA" id="ARBA00023136"/>
    </source>
</evidence>
<keyword evidence="3 11" id="KW-0813">Transport</keyword>
<name>A0ABV6PTG0_9BURK</name>
<dbReference type="InterPro" id="IPR039426">
    <property type="entry name" value="TonB-dep_rcpt-like"/>
</dbReference>
<evidence type="ECO:0000256" key="7">
    <source>
        <dbReference type="ARBA" id="ARBA00023077"/>
    </source>
</evidence>
<evidence type="ECO:0000256" key="2">
    <source>
        <dbReference type="ARBA" id="ARBA00009810"/>
    </source>
</evidence>
<feature type="domain" description="TonB-dependent receptor-like beta-barrel" evidence="15">
    <location>
        <begin position="298"/>
        <end position="727"/>
    </location>
</feature>
<evidence type="ECO:0000313" key="18">
    <source>
        <dbReference type="Proteomes" id="UP001589834"/>
    </source>
</evidence>
<accession>A0ABV6PTG0</accession>
<feature type="region of interest" description="Disordered" evidence="13">
    <location>
        <begin position="253"/>
        <end position="275"/>
    </location>
</feature>
<evidence type="ECO:0000256" key="3">
    <source>
        <dbReference type="ARBA" id="ARBA00022448"/>
    </source>
</evidence>
<dbReference type="PROSITE" id="PS51257">
    <property type="entry name" value="PROKAR_LIPOPROTEIN"/>
    <property type="match status" value="1"/>
</dbReference>
<dbReference type="Pfam" id="PF00593">
    <property type="entry name" value="TonB_dep_Rec_b-barrel"/>
    <property type="match status" value="1"/>
</dbReference>
<dbReference type="SUPFAM" id="SSF56935">
    <property type="entry name" value="Porins"/>
    <property type="match status" value="1"/>
</dbReference>
<evidence type="ECO:0000256" key="6">
    <source>
        <dbReference type="ARBA" id="ARBA00022729"/>
    </source>
</evidence>
<dbReference type="CDD" id="cd01347">
    <property type="entry name" value="ligand_gated_channel"/>
    <property type="match status" value="1"/>
</dbReference>
<dbReference type="Pfam" id="PF07715">
    <property type="entry name" value="Plug"/>
    <property type="match status" value="1"/>
</dbReference>
<dbReference type="Proteomes" id="UP001589834">
    <property type="component" value="Unassembled WGS sequence"/>
</dbReference>
<keyword evidence="9 17" id="KW-0675">Receptor</keyword>
<dbReference type="InterPro" id="IPR000531">
    <property type="entry name" value="Beta-barrel_TonB"/>
</dbReference>
<evidence type="ECO:0000259" key="16">
    <source>
        <dbReference type="Pfam" id="PF07715"/>
    </source>
</evidence>
<sequence length="766" mass="84015">MRSDPRFSALSPSIWARPVLGVCVALACASMATAQAQPGADQPGATPSLGEVEVRQLRDEGDYATRDVLPLSHDVIDTDAKGGEQGRTLGEALQDLPNVSVRDAPARLAVGAASSSFARDGNTGINIRGLGGNRVLMTVDGVRLPRSYVSRSAIFDREYLSLEQFKRIEVIRGPASALYGSDGMAGVVNFVTYDPLDFLLDESGKPTKTVGGRLATGWSEDDNGYSLAGTVAGRASDSVQWLLSANRRTSHAMQTMGRNDEPNANRTTANPQHDGDTAVLGKLVVQPSRLQRHVLTLERTERNSTVDLLSSRAPRPSKPGDVLNEDSRYEGTRERLSWDARYELGTAWADQLRTVVGVQHTDSRRVGTSDLFSGTHRVRDNFYGERAWQVGARAEKLLRHGDWTHRLTYGADYVRSNIRNLYDGLAPLPPEQFPFKRFPDTRETATALYLQDESVIGDWTLTPGLRLDHFAVDVTSQAGYFPPSKVPGKSLSGSAASPKLGVLYRATPAWSVYGQYAAGFRPPEAGQLNDQFEYLAPPNTRVIIQPNPDLKPEKSRGFEVGVRGRLENLSLDVAAFTNRYSNLIVDAEFVREVGNERQFQAVNIPRARIHGFEVKGRYDWGRVAGGRLVNTFAFGMARGTNSDSGKPINSIDPALLMVGLRYDTAQWGFSADVRHHAAKKAKDIDSEAIMAARAGTQFATPAATTLDVGLQWRPRKDVRLNVGVRNLTDRKYWLWPSVYGVAGNSPIRDAYTQAGRSAYVSLVMDF</sequence>
<feature type="chain" id="PRO_5046437555" evidence="14">
    <location>
        <begin position="37"/>
        <end position="766"/>
    </location>
</feature>
<evidence type="ECO:0000256" key="1">
    <source>
        <dbReference type="ARBA" id="ARBA00004571"/>
    </source>
</evidence>
<keyword evidence="5 11" id="KW-0812">Transmembrane</keyword>
<dbReference type="InterPro" id="IPR010949">
    <property type="entry name" value="TonB_Hb/transfer/lactofer_rcpt"/>
</dbReference>
<keyword evidence="4 11" id="KW-1134">Transmembrane beta strand</keyword>
<dbReference type="InterPro" id="IPR036942">
    <property type="entry name" value="Beta-barrel_TonB_sf"/>
</dbReference>
<dbReference type="EMBL" id="JBHLTN010000021">
    <property type="protein sequence ID" value="MFC0593129.1"/>
    <property type="molecule type" value="Genomic_DNA"/>
</dbReference>
<evidence type="ECO:0000256" key="13">
    <source>
        <dbReference type="SAM" id="MobiDB-lite"/>
    </source>
</evidence>
<evidence type="ECO:0000256" key="12">
    <source>
        <dbReference type="RuleBase" id="RU003357"/>
    </source>
</evidence>
<dbReference type="RefSeq" id="WP_377483085.1">
    <property type="nucleotide sequence ID" value="NZ_JBHLTN010000021.1"/>
</dbReference>
<dbReference type="Gene3D" id="2.170.130.10">
    <property type="entry name" value="TonB-dependent receptor, plug domain"/>
    <property type="match status" value="1"/>
</dbReference>
<dbReference type="InterPro" id="IPR037066">
    <property type="entry name" value="Plug_dom_sf"/>
</dbReference>
<keyword evidence="8 11" id="KW-0472">Membrane</keyword>
<dbReference type="PANTHER" id="PTHR30069:SF29">
    <property type="entry name" value="HEMOGLOBIN AND HEMOGLOBIN-HAPTOGLOBIN-BINDING PROTEIN 1-RELATED"/>
    <property type="match status" value="1"/>
</dbReference>
<comment type="subcellular location">
    <subcellularLocation>
        <location evidence="1 11">Cell outer membrane</location>
        <topology evidence="1 11">Multi-pass membrane protein</topology>
    </subcellularLocation>
</comment>
<dbReference type="InterPro" id="IPR011276">
    <property type="entry name" value="TonB_haem/Hb_rcpt"/>
</dbReference>
<evidence type="ECO:0000256" key="10">
    <source>
        <dbReference type="ARBA" id="ARBA00023237"/>
    </source>
</evidence>
<dbReference type="NCBIfam" id="TIGR01786">
    <property type="entry name" value="TonB-hemlactrns"/>
    <property type="match status" value="1"/>
</dbReference>
<keyword evidence="7 12" id="KW-0798">TonB box</keyword>
<keyword evidence="10 11" id="KW-0998">Cell outer membrane</keyword>
<evidence type="ECO:0000256" key="14">
    <source>
        <dbReference type="SAM" id="SignalP"/>
    </source>
</evidence>
<dbReference type="Gene3D" id="2.40.170.20">
    <property type="entry name" value="TonB-dependent receptor, beta-barrel domain"/>
    <property type="match status" value="1"/>
</dbReference>
<comment type="similarity">
    <text evidence="2 11 12">Belongs to the TonB-dependent receptor family.</text>
</comment>
<gene>
    <name evidence="17" type="ORF">ACFFGG_11220</name>
</gene>
<feature type="region of interest" description="Disordered" evidence="13">
    <location>
        <begin position="305"/>
        <end position="328"/>
    </location>
</feature>
<dbReference type="PROSITE" id="PS52016">
    <property type="entry name" value="TONB_DEPENDENT_REC_3"/>
    <property type="match status" value="1"/>
</dbReference>
<dbReference type="NCBIfam" id="TIGR01785">
    <property type="entry name" value="TonB-hemin"/>
    <property type="match status" value="1"/>
</dbReference>
<comment type="caution">
    <text evidence="17">The sequence shown here is derived from an EMBL/GenBank/DDBJ whole genome shotgun (WGS) entry which is preliminary data.</text>
</comment>
<dbReference type="InterPro" id="IPR012910">
    <property type="entry name" value="Plug_dom"/>
</dbReference>
<organism evidence="17 18">
    <name type="scientific">Ottowia pentelensis</name>
    <dbReference type="NCBI Taxonomy" id="511108"/>
    <lineage>
        <taxon>Bacteria</taxon>
        <taxon>Pseudomonadati</taxon>
        <taxon>Pseudomonadota</taxon>
        <taxon>Betaproteobacteria</taxon>
        <taxon>Burkholderiales</taxon>
        <taxon>Comamonadaceae</taxon>
        <taxon>Ottowia</taxon>
    </lineage>
</organism>
<feature type="domain" description="TonB-dependent receptor plug" evidence="16">
    <location>
        <begin position="70"/>
        <end position="187"/>
    </location>
</feature>
<evidence type="ECO:0000256" key="5">
    <source>
        <dbReference type="ARBA" id="ARBA00022692"/>
    </source>
</evidence>
<evidence type="ECO:0000256" key="4">
    <source>
        <dbReference type="ARBA" id="ARBA00022452"/>
    </source>
</evidence>
<dbReference type="PANTHER" id="PTHR30069">
    <property type="entry name" value="TONB-DEPENDENT OUTER MEMBRANE RECEPTOR"/>
    <property type="match status" value="1"/>
</dbReference>
<keyword evidence="6 14" id="KW-0732">Signal</keyword>
<proteinExistence type="inferred from homology"/>
<evidence type="ECO:0000256" key="11">
    <source>
        <dbReference type="PROSITE-ProRule" id="PRU01360"/>
    </source>
</evidence>
<evidence type="ECO:0000256" key="9">
    <source>
        <dbReference type="ARBA" id="ARBA00023170"/>
    </source>
</evidence>
<feature type="signal peptide" evidence="14">
    <location>
        <begin position="1"/>
        <end position="36"/>
    </location>
</feature>
<evidence type="ECO:0000313" key="17">
    <source>
        <dbReference type="EMBL" id="MFC0593129.1"/>
    </source>
</evidence>
<reference evidence="17 18" key="1">
    <citation type="submission" date="2024-09" db="EMBL/GenBank/DDBJ databases">
        <authorList>
            <person name="Sun Q."/>
            <person name="Mori K."/>
        </authorList>
    </citation>
    <scope>NUCLEOTIDE SEQUENCE [LARGE SCALE GENOMIC DNA]</scope>
    <source>
        <strain evidence="17 18">NCAIM B.02336</strain>
    </source>
</reference>
<evidence type="ECO:0000259" key="15">
    <source>
        <dbReference type="Pfam" id="PF00593"/>
    </source>
</evidence>
<protein>
    <submittedName>
        <fullName evidence="17">TonB-dependent hemoglobin/transferrin/lactoferrin family receptor</fullName>
    </submittedName>
</protein>
<keyword evidence="18" id="KW-1185">Reference proteome</keyword>